<proteinExistence type="predicted"/>
<evidence type="ECO:0000259" key="3">
    <source>
        <dbReference type="PROSITE" id="PS51186"/>
    </source>
</evidence>
<dbReference type="PROSITE" id="PS51186">
    <property type="entry name" value="GNAT"/>
    <property type="match status" value="1"/>
</dbReference>
<dbReference type="PANTHER" id="PTHR43877">
    <property type="entry name" value="AMINOALKYLPHOSPHONATE N-ACETYLTRANSFERASE-RELATED-RELATED"/>
    <property type="match status" value="1"/>
</dbReference>
<dbReference type="InterPro" id="IPR000182">
    <property type="entry name" value="GNAT_dom"/>
</dbReference>
<dbReference type="Gene3D" id="3.40.630.30">
    <property type="match status" value="1"/>
</dbReference>
<feature type="domain" description="N-acetyltransferase" evidence="3">
    <location>
        <begin position="1"/>
        <end position="75"/>
    </location>
</feature>
<comment type="caution">
    <text evidence="4">The sequence shown here is derived from an EMBL/GenBank/DDBJ whole genome shotgun (WGS) entry which is preliminary data.</text>
</comment>
<protein>
    <recommendedName>
        <fullName evidence="3">N-acetyltransferase domain-containing protein</fullName>
    </recommendedName>
</protein>
<keyword evidence="5" id="KW-1185">Reference proteome</keyword>
<evidence type="ECO:0000256" key="1">
    <source>
        <dbReference type="ARBA" id="ARBA00022679"/>
    </source>
</evidence>
<dbReference type="EMBL" id="BAABDD010000009">
    <property type="protein sequence ID" value="GAA3743271.1"/>
    <property type="molecule type" value="Genomic_DNA"/>
</dbReference>
<organism evidence="4 5">
    <name type="scientific">Salinactinospora qingdaonensis</name>
    <dbReference type="NCBI Taxonomy" id="702744"/>
    <lineage>
        <taxon>Bacteria</taxon>
        <taxon>Bacillati</taxon>
        <taxon>Actinomycetota</taxon>
        <taxon>Actinomycetes</taxon>
        <taxon>Streptosporangiales</taxon>
        <taxon>Nocardiopsidaceae</taxon>
        <taxon>Salinactinospora</taxon>
    </lineage>
</organism>
<dbReference type="Proteomes" id="UP001500908">
    <property type="component" value="Unassembled WGS sequence"/>
</dbReference>
<keyword evidence="1" id="KW-0808">Transferase</keyword>
<evidence type="ECO:0000313" key="4">
    <source>
        <dbReference type="EMBL" id="GAA3743271.1"/>
    </source>
</evidence>
<dbReference type="InterPro" id="IPR050832">
    <property type="entry name" value="Bact_Acetyltransf"/>
</dbReference>
<gene>
    <name evidence="4" type="ORF">GCM10022402_23680</name>
</gene>
<evidence type="ECO:0000313" key="5">
    <source>
        <dbReference type="Proteomes" id="UP001500908"/>
    </source>
</evidence>
<keyword evidence="2" id="KW-0012">Acyltransferase</keyword>
<dbReference type="InterPro" id="IPR016181">
    <property type="entry name" value="Acyl_CoA_acyltransferase"/>
</dbReference>
<accession>A0ABP7FMQ9</accession>
<sequence>MLGRLAVLSQARGVGVGGALAGAVEERARALGLHAIELHAQVHALGFYERLGYTSYGPRFVESGIEHVAMRKPLG</sequence>
<reference evidence="5" key="1">
    <citation type="journal article" date="2019" name="Int. J. Syst. Evol. Microbiol.">
        <title>The Global Catalogue of Microorganisms (GCM) 10K type strain sequencing project: providing services to taxonomists for standard genome sequencing and annotation.</title>
        <authorList>
            <consortium name="The Broad Institute Genomics Platform"/>
            <consortium name="The Broad Institute Genome Sequencing Center for Infectious Disease"/>
            <person name="Wu L."/>
            <person name="Ma J."/>
        </authorList>
    </citation>
    <scope>NUCLEOTIDE SEQUENCE [LARGE SCALE GENOMIC DNA]</scope>
    <source>
        <strain evidence="5">JCM 17137</strain>
    </source>
</reference>
<name>A0ABP7FMQ9_9ACTN</name>
<evidence type="ECO:0000256" key="2">
    <source>
        <dbReference type="ARBA" id="ARBA00023315"/>
    </source>
</evidence>
<dbReference type="SUPFAM" id="SSF55729">
    <property type="entry name" value="Acyl-CoA N-acyltransferases (Nat)"/>
    <property type="match status" value="1"/>
</dbReference>
<dbReference type="Pfam" id="PF13673">
    <property type="entry name" value="Acetyltransf_10"/>
    <property type="match status" value="1"/>
</dbReference>